<dbReference type="RefSeq" id="WP_172686591.1">
    <property type="nucleotide sequence ID" value="NZ_KP342511.1"/>
</dbReference>
<keyword evidence="1" id="KW-0614">Plasmid</keyword>
<geneLocation type="plasmid" evidence="1">
    <name>pEfm12493</name>
</geneLocation>
<organism evidence="1">
    <name type="scientific">Enterococcus faecium</name>
    <name type="common">Streptococcus faecium</name>
    <dbReference type="NCBI Taxonomy" id="1352"/>
    <lineage>
        <taxon>Bacteria</taxon>
        <taxon>Bacillati</taxon>
        <taxon>Bacillota</taxon>
        <taxon>Bacilli</taxon>
        <taxon>Lactobacillales</taxon>
        <taxon>Enterococcaceae</taxon>
        <taxon>Enterococcus</taxon>
    </lineage>
</organism>
<gene>
    <name evidence="1" type="ORF">pEfm12493_015</name>
</gene>
<accession>A0A0D5MAZ5</accession>
<sequence length="85" mass="9863">MTKLETNKVMEETARKAIEQAKKQGFEIDKDDFKIVQSFDDWNAIIISVEGADENRSIKYEVRDSVIILEKQEGILDIFVPEENE</sequence>
<name>A0A0D5MAZ5_ENTFC</name>
<reference evidence="1" key="1">
    <citation type="journal article" date="2015" name="J. Antimicrob. Chemother.">
        <title>Vancomycin-resistant Enterococcus faecium harbouring vanN in Canada: a case and complete sequence of pEfm12493 harbouring the vanN operon.</title>
        <authorList>
            <person name="Boyd D.A."/>
            <person name="Levesque S."/>
            <person name="Picard A.C."/>
            <person name="Golding G.R."/>
        </authorList>
    </citation>
    <scope>NUCLEOTIDE SEQUENCE</scope>
    <source>
        <strain evidence="1">N12-493</strain>
        <plasmid evidence="1">pEfm12493</plasmid>
    </source>
</reference>
<evidence type="ECO:0000313" key="1">
    <source>
        <dbReference type="EMBL" id="AJY53499.1"/>
    </source>
</evidence>
<dbReference type="EMBL" id="KP342511">
    <property type="protein sequence ID" value="AJY53499.1"/>
    <property type="molecule type" value="Genomic_DNA"/>
</dbReference>
<proteinExistence type="predicted"/>
<protein>
    <submittedName>
        <fullName evidence="1">Uncharacterized protein</fullName>
    </submittedName>
</protein>
<dbReference type="AlphaFoldDB" id="A0A0D5MAZ5"/>